<name>A0A518I5Q1_9PLAN</name>
<keyword evidence="6" id="KW-1185">Reference proteome</keyword>
<dbReference type="GO" id="GO:0003677">
    <property type="term" value="F:DNA binding"/>
    <property type="evidence" value="ECO:0007669"/>
    <property type="project" value="UniProtKB-KW"/>
</dbReference>
<sequence length="124" mass="14243">MPKFHLTNCELEVMDVVWRKKRVTVQDVVDTLERPLAYTTVMTTLKILDETRGVVRRMKEGRAYVYEPAVSREKISRSMADDFTQRLFGGSVKSLVLSLVESDSMSRSDIKELKQAIQSLEKDS</sequence>
<gene>
    <name evidence="5" type="primary">blaI_2</name>
    <name evidence="5" type="ORF">Enr17x_04050</name>
</gene>
<dbReference type="EMBL" id="CP037452">
    <property type="protein sequence ID" value="QDV48393.1"/>
    <property type="molecule type" value="Genomic_DNA"/>
</dbReference>
<dbReference type="Gene3D" id="1.10.10.10">
    <property type="entry name" value="Winged helix-like DNA-binding domain superfamily/Winged helix DNA-binding domain"/>
    <property type="match status" value="1"/>
</dbReference>
<evidence type="ECO:0000313" key="5">
    <source>
        <dbReference type="EMBL" id="QDV48393.1"/>
    </source>
</evidence>
<evidence type="ECO:0000256" key="4">
    <source>
        <dbReference type="ARBA" id="ARBA00023163"/>
    </source>
</evidence>
<protein>
    <submittedName>
        <fullName evidence="5">Penicillinase repressor</fullName>
    </submittedName>
</protein>
<keyword evidence="3" id="KW-0238">DNA-binding</keyword>
<dbReference type="InterPro" id="IPR036388">
    <property type="entry name" value="WH-like_DNA-bd_sf"/>
</dbReference>
<dbReference type="AlphaFoldDB" id="A0A518I5Q1"/>
<dbReference type="KEGG" id="gfm:Enr17x_04050"/>
<dbReference type="Gene3D" id="1.10.4040.10">
    <property type="entry name" value="Penicillinase repressor domain"/>
    <property type="match status" value="1"/>
</dbReference>
<reference evidence="5 6" key="1">
    <citation type="submission" date="2019-03" db="EMBL/GenBank/DDBJ databases">
        <title>Deep-cultivation of Planctomycetes and their phenomic and genomic characterization uncovers novel biology.</title>
        <authorList>
            <person name="Wiegand S."/>
            <person name="Jogler M."/>
            <person name="Boedeker C."/>
            <person name="Pinto D."/>
            <person name="Vollmers J."/>
            <person name="Rivas-Marin E."/>
            <person name="Kohn T."/>
            <person name="Peeters S.H."/>
            <person name="Heuer A."/>
            <person name="Rast P."/>
            <person name="Oberbeckmann S."/>
            <person name="Bunk B."/>
            <person name="Jeske O."/>
            <person name="Meyerdierks A."/>
            <person name="Storesund J.E."/>
            <person name="Kallscheuer N."/>
            <person name="Luecker S."/>
            <person name="Lage O.M."/>
            <person name="Pohl T."/>
            <person name="Merkel B.J."/>
            <person name="Hornburger P."/>
            <person name="Mueller R.-W."/>
            <person name="Bruemmer F."/>
            <person name="Labrenz M."/>
            <person name="Spormann A.M."/>
            <person name="Op den Camp H."/>
            <person name="Overmann J."/>
            <person name="Amann R."/>
            <person name="Jetten M.S.M."/>
            <person name="Mascher T."/>
            <person name="Medema M.H."/>
            <person name="Devos D.P."/>
            <person name="Kaster A.-K."/>
            <person name="Ovreas L."/>
            <person name="Rohde M."/>
            <person name="Galperin M.Y."/>
            <person name="Jogler C."/>
        </authorList>
    </citation>
    <scope>NUCLEOTIDE SEQUENCE [LARGE SCALE GENOMIC DNA]</scope>
    <source>
        <strain evidence="5 6">Enr17</strain>
    </source>
</reference>
<dbReference type="OrthoDB" id="276583at2"/>
<proteinExistence type="inferred from homology"/>
<evidence type="ECO:0000256" key="2">
    <source>
        <dbReference type="ARBA" id="ARBA00023015"/>
    </source>
</evidence>
<dbReference type="Proteomes" id="UP000318313">
    <property type="component" value="Chromosome"/>
</dbReference>
<evidence type="ECO:0000313" key="6">
    <source>
        <dbReference type="Proteomes" id="UP000318313"/>
    </source>
</evidence>
<evidence type="ECO:0000256" key="3">
    <source>
        <dbReference type="ARBA" id="ARBA00023125"/>
    </source>
</evidence>
<dbReference type="RefSeq" id="WP_145305549.1">
    <property type="nucleotide sequence ID" value="NZ_CP037452.1"/>
</dbReference>
<dbReference type="SUPFAM" id="SSF46785">
    <property type="entry name" value="Winged helix' DNA-binding domain"/>
    <property type="match status" value="1"/>
</dbReference>
<dbReference type="GO" id="GO:0045892">
    <property type="term" value="P:negative regulation of DNA-templated transcription"/>
    <property type="evidence" value="ECO:0007669"/>
    <property type="project" value="InterPro"/>
</dbReference>
<dbReference type="InterPro" id="IPR005650">
    <property type="entry name" value="BlaI_family"/>
</dbReference>
<keyword evidence="2" id="KW-0805">Transcription regulation</keyword>
<evidence type="ECO:0000256" key="1">
    <source>
        <dbReference type="ARBA" id="ARBA00011046"/>
    </source>
</evidence>
<dbReference type="InterPro" id="IPR036390">
    <property type="entry name" value="WH_DNA-bd_sf"/>
</dbReference>
<keyword evidence="4" id="KW-0804">Transcription</keyword>
<dbReference type="Pfam" id="PF03965">
    <property type="entry name" value="Penicillinase_R"/>
    <property type="match status" value="1"/>
</dbReference>
<accession>A0A518I5Q1</accession>
<organism evidence="5 6">
    <name type="scientific">Gimesia fumaroli</name>
    <dbReference type="NCBI Taxonomy" id="2527976"/>
    <lineage>
        <taxon>Bacteria</taxon>
        <taxon>Pseudomonadati</taxon>
        <taxon>Planctomycetota</taxon>
        <taxon>Planctomycetia</taxon>
        <taxon>Planctomycetales</taxon>
        <taxon>Planctomycetaceae</taxon>
        <taxon>Gimesia</taxon>
    </lineage>
</organism>
<dbReference type="PIRSF" id="PIRSF019455">
    <property type="entry name" value="CopR_AtkY"/>
    <property type="match status" value="1"/>
</dbReference>
<comment type="similarity">
    <text evidence="1">Belongs to the BlaI transcriptional regulatory family.</text>
</comment>